<dbReference type="InterPro" id="IPR045092">
    <property type="entry name" value="Rrp6-like"/>
</dbReference>
<dbReference type="PROSITE" id="PS50967">
    <property type="entry name" value="HRDC"/>
    <property type="match status" value="1"/>
</dbReference>
<dbReference type="Proteomes" id="UP000813463">
    <property type="component" value="Chromosome 1"/>
</dbReference>
<dbReference type="GO" id="GO:0000166">
    <property type="term" value="F:nucleotide binding"/>
    <property type="evidence" value="ECO:0007669"/>
    <property type="project" value="InterPro"/>
</dbReference>
<dbReference type="InterPro" id="IPR036397">
    <property type="entry name" value="RNaseH_sf"/>
</dbReference>
<dbReference type="SUPFAM" id="SSF53098">
    <property type="entry name" value="Ribonuclease H-like"/>
    <property type="match status" value="1"/>
</dbReference>
<comment type="subcellular location">
    <subcellularLocation>
        <location evidence="1">Nucleus</location>
    </subcellularLocation>
</comment>
<sequence>MAVPFHVPSLPKPQTKYNFQVDNSNTSPYLHPRLPKFGSTLIHPAMRFNPLDFAHFQLNVTKPNQIDSTPFKLVENISDLNYMATKLSEADEFAVDLEHNSYRSFQGMTCLMQISTREEDFVVDTLKLRDNIGDYLRQVFQDPNKRKVMHGASNDILWLQRDFDIYVCNLFDTMQASKVLGLERNSLEFLLKHYCGVIANKKYQTSDWRMRPLPCDMVRYAREDTHYLLYIHDVMKNTLVHEYGGDFLAEVYRKSYEVCVQLYKKEVFSNTTSYLYLHGLPEANLNATQLFVLSALFEWRDTVARQDDESTGYVLPNKQLLEIAKRLPEKKEDLLEIVGYNKPYVLKNADSMVKSIQALIRNEATIAKFEGVSQLLKQRMHVSDIATHVQQAERYDNEAGRLGMMYYSNPRCYPNFRVINPAYIQFVTMVPSICH</sequence>
<dbReference type="GO" id="GO:0071035">
    <property type="term" value="P:nuclear polyadenylation-dependent rRNA catabolic process"/>
    <property type="evidence" value="ECO:0000318"/>
    <property type="project" value="GO_Central"/>
</dbReference>
<keyword evidence="4" id="KW-0269">Exonuclease</keyword>
<dbReference type="GO" id="GO:0000176">
    <property type="term" value="C:nuclear exosome (RNase complex)"/>
    <property type="evidence" value="ECO:0000318"/>
    <property type="project" value="GO_Central"/>
</dbReference>
<evidence type="ECO:0000313" key="8">
    <source>
        <dbReference type="RefSeq" id="XP_021867388.2"/>
    </source>
</evidence>
<dbReference type="GO" id="GO:0071036">
    <property type="term" value="P:nuclear polyadenylation-dependent snoRNA catabolic process"/>
    <property type="evidence" value="ECO:0000318"/>
    <property type="project" value="GO_Central"/>
</dbReference>
<evidence type="ECO:0000256" key="5">
    <source>
        <dbReference type="ARBA" id="ARBA00023242"/>
    </source>
</evidence>
<dbReference type="CDD" id="cd06147">
    <property type="entry name" value="Rrp6p_like_exo"/>
    <property type="match status" value="1"/>
</dbReference>
<reference evidence="7" key="1">
    <citation type="journal article" date="2021" name="Nat. Commun.">
        <title>Genomic analyses provide insights into spinach domestication and the genetic basis of agronomic traits.</title>
        <authorList>
            <person name="Cai X."/>
            <person name="Sun X."/>
            <person name="Xu C."/>
            <person name="Sun H."/>
            <person name="Wang X."/>
            <person name="Ge C."/>
            <person name="Zhang Z."/>
            <person name="Wang Q."/>
            <person name="Fei Z."/>
            <person name="Jiao C."/>
            <person name="Wang Q."/>
        </authorList>
    </citation>
    <scope>NUCLEOTIDE SEQUENCE [LARGE SCALE GENOMIC DNA]</scope>
    <source>
        <strain evidence="7">cv. Varoflay</strain>
    </source>
</reference>
<dbReference type="Pfam" id="PF00570">
    <property type="entry name" value="HRDC"/>
    <property type="match status" value="1"/>
</dbReference>
<keyword evidence="5" id="KW-0539">Nucleus</keyword>
<name>A0A9R0JG09_SPIOL</name>
<dbReference type="GO" id="GO:0071051">
    <property type="term" value="P:poly(A)-dependent snoRNA 3'-end processing"/>
    <property type="evidence" value="ECO:0000318"/>
    <property type="project" value="GO_Central"/>
</dbReference>
<dbReference type="SMART" id="SM00341">
    <property type="entry name" value="HRDC"/>
    <property type="match status" value="1"/>
</dbReference>
<evidence type="ECO:0000256" key="4">
    <source>
        <dbReference type="ARBA" id="ARBA00022839"/>
    </source>
</evidence>
<dbReference type="InterPro" id="IPR002121">
    <property type="entry name" value="HRDC_dom"/>
</dbReference>
<dbReference type="GO" id="GO:0071039">
    <property type="term" value="P:nuclear polyadenylation-dependent CUT catabolic process"/>
    <property type="evidence" value="ECO:0000318"/>
    <property type="project" value="GO_Central"/>
</dbReference>
<dbReference type="GO" id="GO:0071040">
    <property type="term" value="P:nuclear polyadenylation-dependent antisense transcript catabolic process"/>
    <property type="evidence" value="ECO:0000318"/>
    <property type="project" value="GO_Central"/>
</dbReference>
<dbReference type="Gene3D" id="3.30.420.10">
    <property type="entry name" value="Ribonuclease H-like superfamily/Ribonuclease H"/>
    <property type="match status" value="1"/>
</dbReference>
<accession>A0A9R0JG09</accession>
<dbReference type="AlphaFoldDB" id="A0A9R0JG09"/>
<dbReference type="RefSeq" id="XP_021867388.2">
    <property type="nucleotide sequence ID" value="XM_022011696.2"/>
</dbReference>
<dbReference type="SUPFAM" id="SSF47819">
    <property type="entry name" value="HRDC-like"/>
    <property type="match status" value="1"/>
</dbReference>
<proteinExistence type="predicted"/>
<dbReference type="GO" id="GO:0071037">
    <property type="term" value="P:nuclear polyadenylation-dependent snRNA catabolic process"/>
    <property type="evidence" value="ECO:0000318"/>
    <property type="project" value="GO_Central"/>
</dbReference>
<dbReference type="InterPro" id="IPR049559">
    <property type="entry name" value="Rrp6p-like_exo"/>
</dbReference>
<dbReference type="GeneID" id="110806061"/>
<dbReference type="GO" id="GO:0005730">
    <property type="term" value="C:nucleolus"/>
    <property type="evidence" value="ECO:0000318"/>
    <property type="project" value="GO_Central"/>
</dbReference>
<protein>
    <submittedName>
        <fullName evidence="8">Protein RRP6-like 1</fullName>
    </submittedName>
</protein>
<evidence type="ECO:0000256" key="2">
    <source>
        <dbReference type="ARBA" id="ARBA00022722"/>
    </source>
</evidence>
<dbReference type="InterPro" id="IPR044876">
    <property type="entry name" value="HRDC_dom_sf"/>
</dbReference>
<organism evidence="7 8">
    <name type="scientific">Spinacia oleracea</name>
    <name type="common">Spinach</name>
    <dbReference type="NCBI Taxonomy" id="3562"/>
    <lineage>
        <taxon>Eukaryota</taxon>
        <taxon>Viridiplantae</taxon>
        <taxon>Streptophyta</taxon>
        <taxon>Embryophyta</taxon>
        <taxon>Tracheophyta</taxon>
        <taxon>Spermatophyta</taxon>
        <taxon>Magnoliopsida</taxon>
        <taxon>eudicotyledons</taxon>
        <taxon>Gunneridae</taxon>
        <taxon>Pentapetalae</taxon>
        <taxon>Caryophyllales</taxon>
        <taxon>Chenopodiaceae</taxon>
        <taxon>Chenopodioideae</taxon>
        <taxon>Anserineae</taxon>
        <taxon>Spinacia</taxon>
    </lineage>
</organism>
<dbReference type="InterPro" id="IPR012337">
    <property type="entry name" value="RNaseH-like_sf"/>
</dbReference>
<dbReference type="Pfam" id="PF01612">
    <property type="entry name" value="DNA_pol_A_exo1"/>
    <property type="match status" value="1"/>
</dbReference>
<dbReference type="SMART" id="SM00474">
    <property type="entry name" value="35EXOc"/>
    <property type="match status" value="1"/>
</dbReference>
<feature type="domain" description="HRDC" evidence="6">
    <location>
        <begin position="286"/>
        <end position="366"/>
    </location>
</feature>
<dbReference type="PANTHER" id="PTHR12124">
    <property type="entry name" value="POLYMYOSITIS/SCLERODERMA AUTOANTIGEN-RELATED"/>
    <property type="match status" value="1"/>
</dbReference>
<dbReference type="InterPro" id="IPR010997">
    <property type="entry name" value="HRDC-like_sf"/>
</dbReference>
<evidence type="ECO:0000256" key="1">
    <source>
        <dbReference type="ARBA" id="ARBA00004123"/>
    </source>
</evidence>
<gene>
    <name evidence="8" type="primary">LOC110806061</name>
</gene>
<reference evidence="8" key="2">
    <citation type="submission" date="2025-08" db="UniProtKB">
        <authorList>
            <consortium name="RefSeq"/>
        </authorList>
    </citation>
    <scope>IDENTIFICATION</scope>
    <source>
        <tissue evidence="8">Leaf</tissue>
    </source>
</reference>
<dbReference type="GO" id="GO:0003727">
    <property type="term" value="F:single-stranded RNA binding"/>
    <property type="evidence" value="ECO:0000318"/>
    <property type="project" value="GO_Central"/>
</dbReference>
<keyword evidence="2" id="KW-0540">Nuclease</keyword>
<dbReference type="GO" id="GO:0000175">
    <property type="term" value="F:3'-5'-RNA exonuclease activity"/>
    <property type="evidence" value="ECO:0000318"/>
    <property type="project" value="GO_Central"/>
</dbReference>
<dbReference type="InterPro" id="IPR002562">
    <property type="entry name" value="3'-5'_exonuclease_dom"/>
</dbReference>
<evidence type="ECO:0000256" key="3">
    <source>
        <dbReference type="ARBA" id="ARBA00022801"/>
    </source>
</evidence>
<evidence type="ECO:0000313" key="7">
    <source>
        <dbReference type="Proteomes" id="UP000813463"/>
    </source>
</evidence>
<keyword evidence="3" id="KW-0378">Hydrolase</keyword>
<keyword evidence="7" id="KW-1185">Reference proteome</keyword>
<dbReference type="PANTHER" id="PTHR12124:SF47">
    <property type="entry name" value="EXOSOME COMPONENT 10"/>
    <property type="match status" value="1"/>
</dbReference>
<dbReference type="GO" id="GO:0071044">
    <property type="term" value="P:histone mRNA catabolic process"/>
    <property type="evidence" value="ECO:0000318"/>
    <property type="project" value="GO_Central"/>
</dbReference>
<dbReference type="GO" id="GO:0000467">
    <property type="term" value="P:exonucleolytic trimming to generate mature 3'-end of 5.8S rRNA from tricistronic rRNA transcript (SSU-rRNA, 5.8S rRNA, LSU-rRNA)"/>
    <property type="evidence" value="ECO:0000318"/>
    <property type="project" value="GO_Central"/>
</dbReference>
<dbReference type="KEGG" id="soe:110806061"/>
<evidence type="ECO:0000259" key="6">
    <source>
        <dbReference type="PROSITE" id="PS50967"/>
    </source>
</evidence>
<dbReference type="GO" id="GO:0071038">
    <property type="term" value="P:TRAMP-dependent tRNA surveillance pathway"/>
    <property type="evidence" value="ECO:0000318"/>
    <property type="project" value="GO_Central"/>
</dbReference>
<dbReference type="Gene3D" id="1.10.150.80">
    <property type="entry name" value="HRDC domain"/>
    <property type="match status" value="1"/>
</dbReference>